<dbReference type="VEuPathDB" id="TriTrypDB:C4B63_259g135c"/>
<dbReference type="OrthoDB" id="277131at2759"/>
<dbReference type="EMBL" id="PRFA01000016">
    <property type="protein sequence ID" value="PWU97334.1"/>
    <property type="molecule type" value="Genomic_DNA"/>
</dbReference>
<dbReference type="VEuPathDB" id="TriTrypDB:TcCLB.507645.50"/>
<comment type="caution">
    <text evidence="2">The sequence shown here is derived from an EMBL/GenBank/DDBJ whole genome shotgun (WGS) entry which is preliminary data.</text>
</comment>
<dbReference type="VEuPathDB" id="TriTrypDB:TcCLB.509767.230"/>
<dbReference type="Proteomes" id="UP000246121">
    <property type="component" value="Unassembled WGS sequence"/>
</dbReference>
<dbReference type="EMBL" id="PRFA01000259">
    <property type="protein sequence ID" value="PWU84045.1"/>
    <property type="molecule type" value="Genomic_DNA"/>
</dbReference>
<protein>
    <submittedName>
        <fullName evidence="2">Uncharacterized protein</fullName>
    </submittedName>
</protein>
<proteinExistence type="predicted"/>
<dbReference type="VEuPathDB" id="TriTrypDB:TcG_06897"/>
<sequence length="145" mass="17535">MSERKNPARVDQYDSGTYTRKGQTTRVVVREKPFIKSRSQRFFEFLRPSTRTGFNVVQGFELAKVMVCIVFPIFMLLYWKRMQKRLPDQWESQFAGLQHRKLKEDVLQEQETDYFTIIETFKERREKALQKKQKEAKEANQQFKQ</sequence>
<dbReference type="VEuPathDB" id="TriTrypDB:C4B63_16g742c"/>
<evidence type="ECO:0000313" key="2">
    <source>
        <dbReference type="EMBL" id="PWU84045.1"/>
    </source>
</evidence>
<name>A0A2V2UIM3_TRYCR</name>
<evidence type="ECO:0000256" key="1">
    <source>
        <dbReference type="SAM" id="Phobius"/>
    </source>
</evidence>
<dbReference type="AlphaFoldDB" id="A0A2V2UIM3"/>
<gene>
    <name evidence="3" type="ORF">C4B63_16g742c</name>
    <name evidence="2" type="ORF">C4B63_259g135c</name>
</gene>
<keyword evidence="1" id="KW-1133">Transmembrane helix</keyword>
<evidence type="ECO:0000313" key="3">
    <source>
        <dbReference type="EMBL" id="PWU97334.1"/>
    </source>
</evidence>
<dbReference type="VEuPathDB" id="TriTrypDB:BCY84_02463"/>
<dbReference type="VEuPathDB" id="TriTrypDB:TcBrA4_0136590"/>
<reference evidence="2 4" key="1">
    <citation type="journal article" date="2018" name="Microb. Genom.">
        <title>Expanding an expanded genome: long-read sequencing of Trypanosoma cruzi.</title>
        <authorList>
            <person name="Berna L."/>
            <person name="Rodriguez M."/>
            <person name="Chiribao M.L."/>
            <person name="Parodi-Talice A."/>
            <person name="Pita S."/>
            <person name="Rijo G."/>
            <person name="Alvarez-Valin F."/>
            <person name="Robello C."/>
        </authorList>
    </citation>
    <scope>NUCLEOTIDE SEQUENCE [LARGE SCALE GENOMIC DNA]</scope>
    <source>
        <strain evidence="2 4">Dm28c</strain>
    </source>
</reference>
<dbReference type="VEuPathDB" id="TriTrypDB:TCDM_14410"/>
<feature type="transmembrane region" description="Helical" evidence="1">
    <location>
        <begin position="62"/>
        <end position="79"/>
    </location>
</feature>
<accession>A0A2V2UIM3</accession>
<keyword evidence="1" id="KW-0812">Transmembrane</keyword>
<dbReference type="VEuPathDB" id="TriTrypDB:C3747_21g868c"/>
<evidence type="ECO:0000313" key="4">
    <source>
        <dbReference type="Proteomes" id="UP000246121"/>
    </source>
</evidence>
<dbReference type="VEuPathDB" id="TriTrypDB:TcCL_ESM05217"/>
<organism evidence="2 4">
    <name type="scientific">Trypanosoma cruzi</name>
    <dbReference type="NCBI Taxonomy" id="5693"/>
    <lineage>
        <taxon>Eukaryota</taxon>
        <taxon>Discoba</taxon>
        <taxon>Euglenozoa</taxon>
        <taxon>Kinetoplastea</taxon>
        <taxon>Metakinetoplastina</taxon>
        <taxon>Trypanosomatida</taxon>
        <taxon>Trypanosomatidae</taxon>
        <taxon>Trypanosoma</taxon>
        <taxon>Schizotrypanum</taxon>
    </lineage>
</organism>
<keyword evidence="1" id="KW-0472">Membrane</keyword>
<dbReference type="VEuPathDB" id="TriTrypDB:TcYC6_0030410"/>